<gene>
    <name evidence="1" type="ORF">PHLCEN_2v7039</name>
</gene>
<dbReference type="AlphaFoldDB" id="A0A2R6NXN4"/>
<accession>A0A2R6NXN4</accession>
<name>A0A2R6NXN4_9APHY</name>
<organism evidence="1 2">
    <name type="scientific">Hermanssonia centrifuga</name>
    <dbReference type="NCBI Taxonomy" id="98765"/>
    <lineage>
        <taxon>Eukaryota</taxon>
        <taxon>Fungi</taxon>
        <taxon>Dikarya</taxon>
        <taxon>Basidiomycota</taxon>
        <taxon>Agaricomycotina</taxon>
        <taxon>Agaricomycetes</taxon>
        <taxon>Polyporales</taxon>
        <taxon>Meruliaceae</taxon>
        <taxon>Hermanssonia</taxon>
    </lineage>
</organism>
<sequence length="53" mass="6063">MPPVCDRQDEWGRNDAARVAYPNMAKPAQQRRDTTIFGYATCVASFWLSNIRS</sequence>
<keyword evidence="2" id="KW-1185">Reference proteome</keyword>
<protein>
    <submittedName>
        <fullName evidence="1">Uncharacterized protein</fullName>
    </submittedName>
</protein>
<reference evidence="1 2" key="1">
    <citation type="submission" date="2018-02" db="EMBL/GenBank/DDBJ databases">
        <title>Genome sequence of the basidiomycete white-rot fungus Phlebia centrifuga.</title>
        <authorList>
            <person name="Granchi Z."/>
            <person name="Peng M."/>
            <person name="de Vries R.P."/>
            <person name="Hilden K."/>
            <person name="Makela M.R."/>
            <person name="Grigoriev I."/>
            <person name="Riley R."/>
        </authorList>
    </citation>
    <scope>NUCLEOTIDE SEQUENCE [LARGE SCALE GENOMIC DNA]</scope>
    <source>
        <strain evidence="1 2">FBCC195</strain>
    </source>
</reference>
<dbReference type="EMBL" id="MLYV02000695">
    <property type="protein sequence ID" value="PSR79452.1"/>
    <property type="molecule type" value="Genomic_DNA"/>
</dbReference>
<comment type="caution">
    <text evidence="1">The sequence shown here is derived from an EMBL/GenBank/DDBJ whole genome shotgun (WGS) entry which is preliminary data.</text>
</comment>
<dbReference type="Proteomes" id="UP000186601">
    <property type="component" value="Unassembled WGS sequence"/>
</dbReference>
<evidence type="ECO:0000313" key="1">
    <source>
        <dbReference type="EMBL" id="PSR79452.1"/>
    </source>
</evidence>
<evidence type="ECO:0000313" key="2">
    <source>
        <dbReference type="Proteomes" id="UP000186601"/>
    </source>
</evidence>
<proteinExistence type="predicted"/>